<dbReference type="PROSITE" id="PS01137">
    <property type="entry name" value="TATD_1"/>
    <property type="match status" value="1"/>
</dbReference>
<keyword evidence="2" id="KW-0479">Metal-binding</keyword>
<name>A0ABU7U238_9PROT</name>
<dbReference type="NCBIfam" id="TIGR00010">
    <property type="entry name" value="YchF/TatD family DNA exonuclease"/>
    <property type="match status" value="1"/>
</dbReference>
<organism evidence="4 5">
    <name type="scientific">Sorlinia euscelidii</name>
    <dbReference type="NCBI Taxonomy" id="3081148"/>
    <lineage>
        <taxon>Bacteria</taxon>
        <taxon>Pseudomonadati</taxon>
        <taxon>Pseudomonadota</taxon>
        <taxon>Alphaproteobacteria</taxon>
        <taxon>Acetobacterales</taxon>
        <taxon>Acetobacteraceae</taxon>
        <taxon>Sorlinia</taxon>
    </lineage>
</organism>
<dbReference type="RefSeq" id="WP_394820098.1">
    <property type="nucleotide sequence ID" value="NZ_JAWJZY010000003.1"/>
</dbReference>
<sequence>MVSGLIDSHCHLDRVADLKEALNQARAEQLAGMVTIGTEFSKAQTQIDLTRHSQPDLKIWCSLGTHPDAVQDAPLVTAEEMAERCNHPAVIGIGETGLDFFQGDESVRALQEKFFRTHIAAARMTGLPLIIHAREADHDVARILEDETGRNGAFPFLLHCFASGMKLAETALKLGGYISFSGIITFRKTETLQETARFIPEDRLLVETDSPYLAPVPKRGKPNTPAYVTFTAARLAELRGIAPEQLAASTTANFYRLFKKAA</sequence>
<accession>A0ABU7U238</accession>
<evidence type="ECO:0000256" key="3">
    <source>
        <dbReference type="ARBA" id="ARBA00022801"/>
    </source>
</evidence>
<dbReference type="Pfam" id="PF01026">
    <property type="entry name" value="TatD_DNase"/>
    <property type="match status" value="1"/>
</dbReference>
<gene>
    <name evidence="4" type="primary">tatD</name>
    <name evidence="4" type="ORF">DOFOFD_07770</name>
</gene>
<dbReference type="SUPFAM" id="SSF51556">
    <property type="entry name" value="Metallo-dependent hydrolases"/>
    <property type="match status" value="1"/>
</dbReference>
<dbReference type="Gene3D" id="3.20.20.140">
    <property type="entry name" value="Metal-dependent hydrolases"/>
    <property type="match status" value="1"/>
</dbReference>
<evidence type="ECO:0000256" key="2">
    <source>
        <dbReference type="ARBA" id="ARBA00022723"/>
    </source>
</evidence>
<dbReference type="InterPro" id="IPR001130">
    <property type="entry name" value="TatD-like"/>
</dbReference>
<reference evidence="4 5" key="1">
    <citation type="submission" date="2023-10" db="EMBL/GenBank/DDBJ databases">
        <title>Sorlinia euscelidii gen. nov., sp. nov., an acetic acid bacteria isolated from the gut of Euscelidius variegatus emitter.</title>
        <authorList>
            <person name="Michoud G."/>
            <person name="Marasco R."/>
            <person name="Seferji K."/>
            <person name="Gonella E."/>
            <person name="Garuglieri E."/>
            <person name="Alma A."/>
            <person name="Mapelli F."/>
            <person name="Borin S."/>
            <person name="Daffonchio D."/>
            <person name="Crotti E."/>
        </authorList>
    </citation>
    <scope>NUCLEOTIDE SEQUENCE [LARGE SCALE GENOMIC DNA]</scope>
    <source>
        <strain evidence="4 5">EV16P</strain>
    </source>
</reference>
<dbReference type="CDD" id="cd01310">
    <property type="entry name" value="TatD_DNAse"/>
    <property type="match status" value="1"/>
</dbReference>
<evidence type="ECO:0000256" key="1">
    <source>
        <dbReference type="ARBA" id="ARBA00009275"/>
    </source>
</evidence>
<comment type="caution">
    <text evidence="4">The sequence shown here is derived from an EMBL/GenBank/DDBJ whole genome shotgun (WGS) entry which is preliminary data.</text>
</comment>
<keyword evidence="5" id="KW-1185">Reference proteome</keyword>
<protein>
    <submittedName>
        <fullName evidence="4">TatD DNase family protein</fullName>
    </submittedName>
</protein>
<dbReference type="InterPro" id="IPR032466">
    <property type="entry name" value="Metal_Hydrolase"/>
</dbReference>
<dbReference type="PANTHER" id="PTHR46124:SF2">
    <property type="entry name" value="D-AMINOACYL-TRNA DEACYLASE"/>
    <property type="match status" value="1"/>
</dbReference>
<dbReference type="PROSITE" id="PS01091">
    <property type="entry name" value="TATD_3"/>
    <property type="match status" value="1"/>
</dbReference>
<evidence type="ECO:0000313" key="5">
    <source>
        <dbReference type="Proteomes" id="UP001312908"/>
    </source>
</evidence>
<comment type="similarity">
    <text evidence="1">Belongs to the metallo-dependent hydrolases superfamily. TatD-type hydrolase family.</text>
</comment>
<dbReference type="PANTHER" id="PTHR46124">
    <property type="entry name" value="D-AMINOACYL-TRNA DEACYLASE"/>
    <property type="match status" value="1"/>
</dbReference>
<dbReference type="PIRSF" id="PIRSF005902">
    <property type="entry name" value="DNase_TatD"/>
    <property type="match status" value="1"/>
</dbReference>
<evidence type="ECO:0000313" key="4">
    <source>
        <dbReference type="EMBL" id="MEE8658907.1"/>
    </source>
</evidence>
<dbReference type="InterPro" id="IPR015991">
    <property type="entry name" value="TatD/YcfH-like"/>
</dbReference>
<proteinExistence type="inferred from homology"/>
<keyword evidence="3" id="KW-0378">Hydrolase</keyword>
<dbReference type="EMBL" id="JAWJZY010000003">
    <property type="protein sequence ID" value="MEE8658907.1"/>
    <property type="molecule type" value="Genomic_DNA"/>
</dbReference>
<dbReference type="InterPro" id="IPR018228">
    <property type="entry name" value="DNase_TatD-rel_CS"/>
</dbReference>
<dbReference type="Proteomes" id="UP001312908">
    <property type="component" value="Unassembled WGS sequence"/>
</dbReference>